<dbReference type="CDD" id="cd05825">
    <property type="entry name" value="LbH_wcaF_like"/>
    <property type="match status" value="1"/>
</dbReference>
<keyword evidence="4" id="KW-1185">Reference proteome</keyword>
<evidence type="ECO:0000313" key="3">
    <source>
        <dbReference type="EMBL" id="MCF1716404.1"/>
    </source>
</evidence>
<dbReference type="InterPro" id="IPR051159">
    <property type="entry name" value="Hexapeptide_acetyltransf"/>
</dbReference>
<reference evidence="3 4" key="1">
    <citation type="submission" date="2022-01" db="EMBL/GenBank/DDBJ databases">
        <title>Flavihumibacter sp. nov., isolated from sediment of a river.</title>
        <authorList>
            <person name="Liu H."/>
        </authorList>
    </citation>
    <scope>NUCLEOTIDE SEQUENCE [LARGE SCALE GENOMIC DNA]</scope>
    <source>
        <strain evidence="3 4">RY-1</strain>
    </source>
</reference>
<dbReference type="PANTHER" id="PTHR23416:SF23">
    <property type="entry name" value="ACETYLTRANSFERASE C18B11.09C-RELATED"/>
    <property type="match status" value="1"/>
</dbReference>
<dbReference type="EMBL" id="JAKEVY010000004">
    <property type="protein sequence ID" value="MCF1716404.1"/>
    <property type="molecule type" value="Genomic_DNA"/>
</dbReference>
<gene>
    <name evidence="3" type="ORF">L0U88_17310</name>
</gene>
<comment type="similarity">
    <text evidence="1">Belongs to the transferase hexapeptide repeat family.</text>
</comment>
<protein>
    <submittedName>
        <fullName evidence="3">WcaF family extracellular polysaccharide biosynthesis acetyltransferase</fullName>
    </submittedName>
</protein>
<evidence type="ECO:0000256" key="2">
    <source>
        <dbReference type="ARBA" id="ARBA00022679"/>
    </source>
</evidence>
<evidence type="ECO:0000313" key="4">
    <source>
        <dbReference type="Proteomes" id="UP001200145"/>
    </source>
</evidence>
<sequence length="185" mass="20599">MSRTDLSRYNNDWYPPTIGAPAWKRLLWYYTSLVFFESAWLPLNSLKIVLLRAFGAQIGKGVVIKPRVQIKYPWLLSIGDYSWIGEGAWIDNLCRVQIGAHACLSQGAYLLTGNHNYKKASFDLMVAPITLEDGVWIGAKAVVCPGITCYSHSVLSVGSIATTNLEAYTIYQGNPALPVKKRTIE</sequence>
<dbReference type="Gene3D" id="2.160.10.10">
    <property type="entry name" value="Hexapeptide repeat proteins"/>
    <property type="match status" value="1"/>
</dbReference>
<dbReference type="SUPFAM" id="SSF51161">
    <property type="entry name" value="Trimeric LpxA-like enzymes"/>
    <property type="match status" value="1"/>
</dbReference>
<accession>A0ABS9BMG7</accession>
<dbReference type="InterPro" id="IPR011004">
    <property type="entry name" value="Trimer_LpxA-like_sf"/>
</dbReference>
<dbReference type="NCBIfam" id="NF007797">
    <property type="entry name" value="PRK10502.1"/>
    <property type="match status" value="1"/>
</dbReference>
<keyword evidence="2" id="KW-0808">Transferase</keyword>
<name>A0ABS9BMG7_9BACT</name>
<dbReference type="RefSeq" id="WP_234867572.1">
    <property type="nucleotide sequence ID" value="NZ_JAKEVY010000004.1"/>
</dbReference>
<dbReference type="Proteomes" id="UP001200145">
    <property type="component" value="Unassembled WGS sequence"/>
</dbReference>
<comment type="caution">
    <text evidence="3">The sequence shown here is derived from an EMBL/GenBank/DDBJ whole genome shotgun (WGS) entry which is preliminary data.</text>
</comment>
<evidence type="ECO:0000256" key="1">
    <source>
        <dbReference type="ARBA" id="ARBA00007274"/>
    </source>
</evidence>
<organism evidence="3 4">
    <name type="scientific">Flavihumibacter fluminis</name>
    <dbReference type="NCBI Taxonomy" id="2909236"/>
    <lineage>
        <taxon>Bacteria</taxon>
        <taxon>Pseudomonadati</taxon>
        <taxon>Bacteroidota</taxon>
        <taxon>Chitinophagia</taxon>
        <taxon>Chitinophagales</taxon>
        <taxon>Chitinophagaceae</taxon>
        <taxon>Flavihumibacter</taxon>
    </lineage>
</organism>
<proteinExistence type="inferred from homology"/>
<dbReference type="PANTHER" id="PTHR23416">
    <property type="entry name" value="SIALIC ACID SYNTHASE-RELATED"/>
    <property type="match status" value="1"/>
</dbReference>